<dbReference type="EMBL" id="AP018203">
    <property type="protein sequence ID" value="BAY58434.1"/>
    <property type="molecule type" value="Genomic_DNA"/>
</dbReference>
<dbReference type="AlphaFoldDB" id="A0A1Z4JNZ4"/>
<keyword evidence="2" id="KW-1133">Transmembrane helix</keyword>
<evidence type="ECO:0000313" key="4">
    <source>
        <dbReference type="Proteomes" id="UP000217895"/>
    </source>
</evidence>
<evidence type="ECO:0000313" key="3">
    <source>
        <dbReference type="EMBL" id="BAY58434.1"/>
    </source>
</evidence>
<keyword evidence="4" id="KW-1185">Reference proteome</keyword>
<evidence type="ECO:0000256" key="2">
    <source>
        <dbReference type="SAM" id="Phobius"/>
    </source>
</evidence>
<dbReference type="PANTHER" id="PTHR33787:SF5">
    <property type="entry name" value="YCF20-LIKE PROTEIN"/>
    <property type="match status" value="1"/>
</dbReference>
<name>A0A1Z4JNZ4_LEPBY</name>
<evidence type="ECO:0008006" key="5">
    <source>
        <dbReference type="Google" id="ProtNLM"/>
    </source>
</evidence>
<protein>
    <recommendedName>
        <fullName evidence="5">Ycf20-like protein</fullName>
    </recommendedName>
</protein>
<keyword evidence="2" id="KW-0472">Membrane</keyword>
<feature type="transmembrane region" description="Helical" evidence="2">
    <location>
        <begin position="28"/>
        <end position="45"/>
    </location>
</feature>
<proteinExistence type="inferred from homology"/>
<accession>A0A1Z4JNZ4</accession>
<organism evidence="3 4">
    <name type="scientific">Leptolyngbya boryana NIES-2135</name>
    <dbReference type="NCBI Taxonomy" id="1973484"/>
    <lineage>
        <taxon>Bacteria</taxon>
        <taxon>Bacillati</taxon>
        <taxon>Cyanobacteriota</taxon>
        <taxon>Cyanophyceae</taxon>
        <taxon>Leptolyngbyales</taxon>
        <taxon>Leptolyngbyaceae</taxon>
        <taxon>Leptolyngbya group</taxon>
        <taxon>Leptolyngbya</taxon>
    </lineage>
</organism>
<evidence type="ECO:0000256" key="1">
    <source>
        <dbReference type="ARBA" id="ARBA00009846"/>
    </source>
</evidence>
<keyword evidence="2" id="KW-0812">Transmembrane</keyword>
<feature type="transmembrane region" description="Helical" evidence="2">
    <location>
        <begin position="57"/>
        <end position="75"/>
    </location>
</feature>
<comment type="similarity">
    <text evidence="1">Belongs to the ycf20 family.</text>
</comment>
<dbReference type="Proteomes" id="UP000217895">
    <property type="component" value="Chromosome"/>
</dbReference>
<dbReference type="PANTHER" id="PTHR33787">
    <property type="match status" value="1"/>
</dbReference>
<sequence length="110" mass="12136">MQNTRLSTIVNTTAAQLNQTFQNPWRRISLLLISWLLGFFLGSAISTTAGQQAELDIVAAAVIVLVIEVISWLAYGGSERYRRSLIADVLNSLKIGVMYSLFLEAFKLGS</sequence>
<gene>
    <name evidence="3" type="ORF">NIES2135_53070</name>
</gene>
<dbReference type="InterPro" id="IPR007572">
    <property type="entry name" value="Uncharacterised_Ycf20"/>
</dbReference>
<reference evidence="3 4" key="1">
    <citation type="submission" date="2017-06" db="EMBL/GenBank/DDBJ databases">
        <title>Genome sequencing of cyanobaciteial culture collection at National Institute for Environmental Studies (NIES).</title>
        <authorList>
            <person name="Hirose Y."/>
            <person name="Shimura Y."/>
            <person name="Fujisawa T."/>
            <person name="Nakamura Y."/>
            <person name="Kawachi M."/>
        </authorList>
    </citation>
    <scope>NUCLEOTIDE SEQUENCE [LARGE SCALE GENOMIC DNA]</scope>
    <source>
        <strain evidence="3 4">NIES-2135</strain>
    </source>
</reference>
<dbReference type="Pfam" id="PF04483">
    <property type="entry name" value="DUF565"/>
    <property type="match status" value="1"/>
</dbReference>